<dbReference type="eggNOG" id="COG3719">
    <property type="taxonomic scope" value="Bacteria"/>
</dbReference>
<reference evidence="4 5" key="1">
    <citation type="submission" date="2012-03" db="EMBL/GenBank/DDBJ databases">
        <authorList>
            <person name="Harkins D.M."/>
            <person name="Madupu R."/>
            <person name="Durkin A.S."/>
            <person name="Torralba M."/>
            <person name="Methe B."/>
            <person name="Sutton G.G."/>
            <person name="Nelson K.E."/>
        </authorList>
    </citation>
    <scope>NUCLEOTIDE SEQUENCE [LARGE SCALE GENOMIC DNA]</scope>
    <source>
        <strain evidence="4 5">CCUG 2042</strain>
    </source>
</reference>
<sequence length="250" mass="28395">MQQKNYFIKALLATLSMTLLLSSCFDKHKSESEKISQNTTAVSQSQRSQTQSNPNESSSLKINTNYDYVMLEDKIGPNTKATVDYYMLALSWSPAFCDSQYDKYGKNLPPSAEYQCGMKKQYGWVIHGLWTQSATARSAAGHPRFCQGDLPPVDENVIAKYMNESPSPNLLQGEWEKHGACAFKEAQQYFAKQQELYQALNLPNKALKGKELFSWLRKNNPHLNGAYLGASRNEIYICYSLQWQVIDCPK</sequence>
<dbReference type="PANTHER" id="PTHR11240:SF22">
    <property type="entry name" value="RIBONUCLEASE T2"/>
    <property type="match status" value="1"/>
</dbReference>
<dbReference type="InterPro" id="IPR036430">
    <property type="entry name" value="RNase_T2-like_sf"/>
</dbReference>
<dbReference type="Pfam" id="PF00445">
    <property type="entry name" value="Ribonuclease_T2"/>
    <property type="match status" value="1"/>
</dbReference>
<dbReference type="Proteomes" id="UP000006457">
    <property type="component" value="Unassembled WGS sequence"/>
</dbReference>
<dbReference type="GO" id="GO:0006401">
    <property type="term" value="P:RNA catabolic process"/>
    <property type="evidence" value="ECO:0007669"/>
    <property type="project" value="TreeGrafter"/>
</dbReference>
<dbReference type="PROSITE" id="PS00531">
    <property type="entry name" value="RNASE_T2_2"/>
    <property type="match status" value="1"/>
</dbReference>
<dbReference type="EMBL" id="AJSX01000004">
    <property type="protein sequence ID" value="EIJ71911.1"/>
    <property type="molecule type" value="Genomic_DNA"/>
</dbReference>
<proteinExistence type="inferred from homology"/>
<dbReference type="PATRIC" id="fig|1095749.3.peg.123"/>
<feature type="region of interest" description="Disordered" evidence="3">
    <location>
        <begin position="35"/>
        <end position="59"/>
    </location>
</feature>
<dbReference type="InterPro" id="IPR033130">
    <property type="entry name" value="RNase_T2_His_AS_2"/>
</dbReference>
<dbReference type="AlphaFoldDB" id="I3DJL8"/>
<accession>I3DJL8</accession>
<dbReference type="SUPFAM" id="SSF55895">
    <property type="entry name" value="Ribonuclease Rh-like"/>
    <property type="match status" value="1"/>
</dbReference>
<evidence type="ECO:0000256" key="1">
    <source>
        <dbReference type="ARBA" id="ARBA00007469"/>
    </source>
</evidence>
<protein>
    <submittedName>
        <fullName evidence="4">Ribonuclease, T2 family</fullName>
    </submittedName>
</protein>
<dbReference type="GO" id="GO:0033897">
    <property type="term" value="F:ribonuclease T2 activity"/>
    <property type="evidence" value="ECO:0007669"/>
    <property type="project" value="InterPro"/>
</dbReference>
<evidence type="ECO:0000313" key="5">
    <source>
        <dbReference type="Proteomes" id="UP000006457"/>
    </source>
</evidence>
<evidence type="ECO:0000256" key="3">
    <source>
        <dbReference type="SAM" id="MobiDB-lite"/>
    </source>
</evidence>
<comment type="caution">
    <text evidence="4">The sequence shown here is derived from an EMBL/GenBank/DDBJ whole genome shotgun (WGS) entry which is preliminary data.</text>
</comment>
<evidence type="ECO:0000313" key="4">
    <source>
        <dbReference type="EMBL" id="EIJ71911.1"/>
    </source>
</evidence>
<dbReference type="Gene3D" id="3.90.730.10">
    <property type="entry name" value="Ribonuclease T2-like"/>
    <property type="match status" value="1"/>
</dbReference>
<gene>
    <name evidence="4" type="ORF">HMPREF1052_1105</name>
</gene>
<dbReference type="InterPro" id="IPR001568">
    <property type="entry name" value="RNase_T2-like"/>
</dbReference>
<keyword evidence="5" id="KW-1185">Reference proteome</keyword>
<dbReference type="GO" id="GO:0003723">
    <property type="term" value="F:RNA binding"/>
    <property type="evidence" value="ECO:0007669"/>
    <property type="project" value="InterPro"/>
</dbReference>
<dbReference type="PROSITE" id="PS51257">
    <property type="entry name" value="PROKAR_LIPOPROTEIN"/>
    <property type="match status" value="1"/>
</dbReference>
<comment type="similarity">
    <text evidence="1 2">Belongs to the RNase T2 family.</text>
</comment>
<evidence type="ECO:0000256" key="2">
    <source>
        <dbReference type="RuleBase" id="RU004328"/>
    </source>
</evidence>
<dbReference type="PANTHER" id="PTHR11240">
    <property type="entry name" value="RIBONUCLEASE T2"/>
    <property type="match status" value="1"/>
</dbReference>
<organism evidence="4 5">
    <name type="scientific">Pasteurella bettyae CCUG 2042</name>
    <dbReference type="NCBI Taxonomy" id="1095749"/>
    <lineage>
        <taxon>Bacteria</taxon>
        <taxon>Pseudomonadati</taxon>
        <taxon>Pseudomonadota</taxon>
        <taxon>Gammaproteobacteria</taxon>
        <taxon>Pasteurellales</taxon>
        <taxon>Pasteurellaceae</taxon>
        <taxon>Pasteurella</taxon>
    </lineage>
</organism>
<name>I3DJL8_9PAST</name>